<dbReference type="OrthoDB" id="1121536at2"/>
<evidence type="ECO:0000256" key="2">
    <source>
        <dbReference type="ARBA" id="ARBA00007375"/>
    </source>
</evidence>
<feature type="transmembrane region" description="Helical" evidence="6">
    <location>
        <begin position="140"/>
        <end position="160"/>
    </location>
</feature>
<dbReference type="AlphaFoldDB" id="A0A1M5G9Y1"/>
<feature type="transmembrane region" description="Helical" evidence="6">
    <location>
        <begin position="34"/>
        <end position="52"/>
    </location>
</feature>
<dbReference type="STRING" id="1484053.SAMN05444274_11819"/>
<dbReference type="InterPro" id="IPR012506">
    <property type="entry name" value="TMEM86B-like"/>
</dbReference>
<keyword evidence="3 6" id="KW-0812">Transmembrane</keyword>
<organism evidence="7 8">
    <name type="scientific">Mariniphaga anaerophila</name>
    <dbReference type="NCBI Taxonomy" id="1484053"/>
    <lineage>
        <taxon>Bacteria</taxon>
        <taxon>Pseudomonadati</taxon>
        <taxon>Bacteroidota</taxon>
        <taxon>Bacteroidia</taxon>
        <taxon>Marinilabiliales</taxon>
        <taxon>Prolixibacteraceae</taxon>
        <taxon>Mariniphaga</taxon>
    </lineage>
</organism>
<keyword evidence="8" id="KW-1185">Reference proteome</keyword>
<keyword evidence="4 6" id="KW-1133">Transmembrane helix</keyword>
<dbReference type="GO" id="GO:0016787">
    <property type="term" value="F:hydrolase activity"/>
    <property type="evidence" value="ECO:0007669"/>
    <property type="project" value="TreeGrafter"/>
</dbReference>
<evidence type="ECO:0000256" key="5">
    <source>
        <dbReference type="ARBA" id="ARBA00023136"/>
    </source>
</evidence>
<feature type="transmembrane region" description="Helical" evidence="6">
    <location>
        <begin position="114"/>
        <end position="134"/>
    </location>
</feature>
<evidence type="ECO:0000256" key="3">
    <source>
        <dbReference type="ARBA" id="ARBA00022692"/>
    </source>
</evidence>
<dbReference type="PANTHER" id="PTHR31885:SF6">
    <property type="entry name" value="GH04784P"/>
    <property type="match status" value="1"/>
</dbReference>
<gene>
    <name evidence="7" type="ORF">SAMN05444274_11819</name>
</gene>
<feature type="transmembrane region" description="Helical" evidence="6">
    <location>
        <begin position="61"/>
        <end position="79"/>
    </location>
</feature>
<comment type="subcellular location">
    <subcellularLocation>
        <location evidence="1">Membrane</location>
        <topology evidence="1">Multi-pass membrane protein</topology>
    </subcellularLocation>
</comment>
<evidence type="ECO:0000256" key="4">
    <source>
        <dbReference type="ARBA" id="ARBA00022989"/>
    </source>
</evidence>
<comment type="similarity">
    <text evidence="2">Belongs to the TMEM86 family.</text>
</comment>
<dbReference type="PANTHER" id="PTHR31885">
    <property type="entry name" value="GH04784P"/>
    <property type="match status" value="1"/>
</dbReference>
<dbReference type="GO" id="GO:0016020">
    <property type="term" value="C:membrane"/>
    <property type="evidence" value="ECO:0007669"/>
    <property type="project" value="UniProtKB-SubCell"/>
</dbReference>
<keyword evidence="5 6" id="KW-0472">Membrane</keyword>
<evidence type="ECO:0000256" key="1">
    <source>
        <dbReference type="ARBA" id="ARBA00004141"/>
    </source>
</evidence>
<dbReference type="Proteomes" id="UP000184164">
    <property type="component" value="Unassembled WGS sequence"/>
</dbReference>
<dbReference type="RefSeq" id="WP_083570882.1">
    <property type="nucleotide sequence ID" value="NZ_FQUM01000018.1"/>
</dbReference>
<proteinExistence type="inferred from homology"/>
<accession>A0A1M5G9Y1</accession>
<evidence type="ECO:0000313" key="8">
    <source>
        <dbReference type="Proteomes" id="UP000184164"/>
    </source>
</evidence>
<protein>
    <submittedName>
        <fullName evidence="7">YhhN-like protein</fullName>
    </submittedName>
</protein>
<feature type="transmembrane region" description="Helical" evidence="6">
    <location>
        <begin position="200"/>
        <end position="218"/>
    </location>
</feature>
<name>A0A1M5G9Y1_9BACT</name>
<sequence>MSNFVMEIKKNSIYLVLLLPFLLAVMALNGFGFFFKSGSAGAGILIVLWLWFRQLKARKDVWMIFVAFAFSIGGDWFMSNRNGDMDMFISGIALFFVAHIGYLGYALLNGKVKWTFTAIVLAGYLVFFTCKLLPSINHGVLMFAALVYLIISCLSMGAAVGIDAKPAEKWSYVFGIFLVLFSDTIIAFSEFAGYTELNFLILPTYYLAHISVTFSLIARKISYNPVIE</sequence>
<dbReference type="Pfam" id="PF07947">
    <property type="entry name" value="YhhN"/>
    <property type="match status" value="1"/>
</dbReference>
<feature type="transmembrane region" description="Helical" evidence="6">
    <location>
        <begin position="85"/>
        <end position="107"/>
    </location>
</feature>
<evidence type="ECO:0000256" key="6">
    <source>
        <dbReference type="SAM" id="Phobius"/>
    </source>
</evidence>
<reference evidence="7 8" key="1">
    <citation type="submission" date="2016-11" db="EMBL/GenBank/DDBJ databases">
        <authorList>
            <person name="Jaros S."/>
            <person name="Januszkiewicz K."/>
            <person name="Wedrychowicz H."/>
        </authorList>
    </citation>
    <scope>NUCLEOTIDE SEQUENCE [LARGE SCALE GENOMIC DNA]</scope>
    <source>
        <strain evidence="7 8">DSM 26910</strain>
    </source>
</reference>
<evidence type="ECO:0000313" key="7">
    <source>
        <dbReference type="EMBL" id="SHG00529.1"/>
    </source>
</evidence>
<dbReference type="EMBL" id="FQUM01000018">
    <property type="protein sequence ID" value="SHG00529.1"/>
    <property type="molecule type" value="Genomic_DNA"/>
</dbReference>
<feature type="transmembrane region" description="Helical" evidence="6">
    <location>
        <begin position="172"/>
        <end position="194"/>
    </location>
</feature>
<feature type="transmembrane region" description="Helical" evidence="6">
    <location>
        <begin position="12"/>
        <end position="28"/>
    </location>
</feature>